<name>T0QG54_SAPDV</name>
<proteinExistence type="predicted"/>
<dbReference type="Proteomes" id="UP000030762">
    <property type="component" value="Unassembled WGS sequence"/>
</dbReference>
<dbReference type="GeneID" id="19946478"/>
<organism evidence="2 3">
    <name type="scientific">Saprolegnia diclina (strain VS20)</name>
    <dbReference type="NCBI Taxonomy" id="1156394"/>
    <lineage>
        <taxon>Eukaryota</taxon>
        <taxon>Sar</taxon>
        <taxon>Stramenopiles</taxon>
        <taxon>Oomycota</taxon>
        <taxon>Saprolegniomycetes</taxon>
        <taxon>Saprolegniales</taxon>
        <taxon>Saprolegniaceae</taxon>
        <taxon>Saprolegnia</taxon>
    </lineage>
</organism>
<gene>
    <name evidence="2" type="ORF">SDRG_05751</name>
</gene>
<dbReference type="VEuPathDB" id="FungiDB:SDRG_05751"/>
<dbReference type="OrthoDB" id="71531at2759"/>
<reference evidence="2 3" key="1">
    <citation type="submission" date="2012-04" db="EMBL/GenBank/DDBJ databases">
        <title>The Genome Sequence of Saprolegnia declina VS20.</title>
        <authorList>
            <consortium name="The Broad Institute Genome Sequencing Platform"/>
            <person name="Russ C."/>
            <person name="Nusbaum C."/>
            <person name="Tyler B."/>
            <person name="van West P."/>
            <person name="Dieguez-Uribeondo J."/>
            <person name="de Bruijn I."/>
            <person name="Tripathy S."/>
            <person name="Jiang R."/>
            <person name="Young S.K."/>
            <person name="Zeng Q."/>
            <person name="Gargeya S."/>
            <person name="Fitzgerald M."/>
            <person name="Haas B."/>
            <person name="Abouelleil A."/>
            <person name="Alvarado L."/>
            <person name="Arachchi H.M."/>
            <person name="Berlin A."/>
            <person name="Chapman S.B."/>
            <person name="Goldberg J."/>
            <person name="Griggs A."/>
            <person name="Gujja S."/>
            <person name="Hansen M."/>
            <person name="Howarth C."/>
            <person name="Imamovic A."/>
            <person name="Larimer J."/>
            <person name="McCowen C."/>
            <person name="Montmayeur A."/>
            <person name="Murphy C."/>
            <person name="Neiman D."/>
            <person name="Pearson M."/>
            <person name="Priest M."/>
            <person name="Roberts A."/>
            <person name="Saif S."/>
            <person name="Shea T."/>
            <person name="Sisk P."/>
            <person name="Sykes S."/>
            <person name="Wortman J."/>
            <person name="Nusbaum C."/>
            <person name="Birren B."/>
        </authorList>
    </citation>
    <scope>NUCLEOTIDE SEQUENCE [LARGE SCALE GENOMIC DNA]</scope>
    <source>
        <strain evidence="2 3">VS20</strain>
    </source>
</reference>
<keyword evidence="1" id="KW-0175">Coiled coil</keyword>
<dbReference type="RefSeq" id="XP_008609705.1">
    <property type="nucleotide sequence ID" value="XM_008611483.1"/>
</dbReference>
<accession>T0QG54</accession>
<dbReference type="InParanoid" id="T0QG54"/>
<evidence type="ECO:0000256" key="1">
    <source>
        <dbReference type="SAM" id="Coils"/>
    </source>
</evidence>
<dbReference type="OMA" id="HKVDESA"/>
<dbReference type="AlphaFoldDB" id="T0QG54"/>
<dbReference type="EMBL" id="JH767146">
    <property type="protein sequence ID" value="EQC36924.1"/>
    <property type="molecule type" value="Genomic_DNA"/>
</dbReference>
<sequence>MMQSQLMREKLLQWQEREKQWREQKHRTLKPVADIPTANAGPALSSGPAMSMTSSFLGRSIANKENGGLELLTSKKRRLTALLGPPARAERDLQHEMTMKRPKPASPFKKEATTSFDIKVDQPTDDMASYVAQMQALTRQLSAAVAQATTSPSPRERELQREVETLRAAHEAELARLAATTKEQAAAIAAVQEEKHMLLQAKYKELAVKHNAIKEYLDDAHGDAGASVMPIFNDFEAKLLEADGDGELSELCVQLKREIRKCVLVAKAREEDKHELLFSNQVYLQQINELQQKLIATQRENAALQHKVDESAKKNQELLDDVEQLNSTVVPALEKAMMQNHALKTQLHALKAQTSSSS</sequence>
<evidence type="ECO:0000313" key="2">
    <source>
        <dbReference type="EMBL" id="EQC36924.1"/>
    </source>
</evidence>
<protein>
    <submittedName>
        <fullName evidence="2">Uncharacterized protein</fullName>
    </submittedName>
</protein>
<evidence type="ECO:0000313" key="3">
    <source>
        <dbReference type="Proteomes" id="UP000030762"/>
    </source>
</evidence>
<feature type="coiled-coil region" evidence="1">
    <location>
        <begin position="280"/>
        <end position="353"/>
    </location>
</feature>
<keyword evidence="3" id="KW-1185">Reference proteome</keyword>